<dbReference type="AlphaFoldDB" id="E8MAX8"/>
<feature type="transmembrane region" description="Helical" evidence="1">
    <location>
        <begin position="206"/>
        <end position="227"/>
    </location>
</feature>
<protein>
    <recommendedName>
        <fullName evidence="4">PepSY domain-containing protein</fullName>
    </recommendedName>
</protein>
<dbReference type="RefSeq" id="WP_008079747.1">
    <property type="nucleotide sequence ID" value="NZ_AEVT01000098.1"/>
</dbReference>
<dbReference type="Pfam" id="PF03929">
    <property type="entry name" value="PepSY_TM"/>
    <property type="match status" value="1"/>
</dbReference>
<organism evidence="2 3">
    <name type="scientific">Vibrio sinaloensis DSM 21326</name>
    <dbReference type="NCBI Taxonomy" id="945550"/>
    <lineage>
        <taxon>Bacteria</taxon>
        <taxon>Pseudomonadati</taxon>
        <taxon>Pseudomonadota</taxon>
        <taxon>Gammaproteobacteria</taxon>
        <taxon>Vibrionales</taxon>
        <taxon>Vibrionaceae</taxon>
        <taxon>Vibrio</taxon>
        <taxon>Vibrio oreintalis group</taxon>
    </lineage>
</organism>
<keyword evidence="1" id="KW-0472">Membrane</keyword>
<comment type="caution">
    <text evidence="2">The sequence shown here is derived from an EMBL/GenBank/DDBJ whole genome shotgun (WGS) entry which is preliminary data.</text>
</comment>
<dbReference type="PANTHER" id="PTHR34219:SF1">
    <property type="entry name" value="PEPSY DOMAIN-CONTAINING PROTEIN"/>
    <property type="match status" value="1"/>
</dbReference>
<evidence type="ECO:0000313" key="2">
    <source>
        <dbReference type="EMBL" id="EGA68808.1"/>
    </source>
</evidence>
<evidence type="ECO:0000256" key="1">
    <source>
        <dbReference type="SAM" id="Phobius"/>
    </source>
</evidence>
<proteinExistence type="predicted"/>
<feature type="transmembrane region" description="Helical" evidence="1">
    <location>
        <begin position="26"/>
        <end position="50"/>
    </location>
</feature>
<gene>
    <name evidence="2" type="ORF">VISI1226_10782</name>
</gene>
<dbReference type="EMBL" id="AEVT01000098">
    <property type="protein sequence ID" value="EGA68808.1"/>
    <property type="molecule type" value="Genomic_DNA"/>
</dbReference>
<dbReference type="eggNOG" id="COG3182">
    <property type="taxonomic scope" value="Bacteria"/>
</dbReference>
<dbReference type="OrthoDB" id="9791166at2"/>
<name>E8MAX8_PHOS4</name>
<dbReference type="PANTHER" id="PTHR34219">
    <property type="entry name" value="IRON-REGULATED INNER MEMBRANE PROTEIN-RELATED"/>
    <property type="match status" value="1"/>
</dbReference>
<feature type="transmembrane region" description="Helical" evidence="1">
    <location>
        <begin position="434"/>
        <end position="460"/>
    </location>
</feature>
<dbReference type="Proteomes" id="UP000006228">
    <property type="component" value="Unassembled WGS sequence"/>
</dbReference>
<feature type="transmembrane region" description="Helical" evidence="1">
    <location>
        <begin position="392"/>
        <end position="414"/>
    </location>
</feature>
<dbReference type="InterPro" id="IPR005625">
    <property type="entry name" value="PepSY-ass_TM"/>
</dbReference>
<reference evidence="2 3" key="1">
    <citation type="journal article" date="2012" name="Int. J. Syst. Evol. Microbiol.">
        <title>Vibrio caribbeanicus sp. nov., isolated from the marine sponge Scleritoderma cyanea.</title>
        <authorList>
            <person name="Hoffmann M."/>
            <person name="Monday S.R."/>
            <person name="Allard M.W."/>
            <person name="Strain E.A."/>
            <person name="Whittaker P."/>
            <person name="Naum M."/>
            <person name="McCarthy P.J."/>
            <person name="Lopez J.V."/>
            <person name="Fischer M."/>
            <person name="Brown E.W."/>
        </authorList>
    </citation>
    <scope>NUCLEOTIDE SEQUENCE [LARGE SCALE GENOMIC DNA]</scope>
    <source>
        <strain evidence="3">DSMZ 21326</strain>
    </source>
</reference>
<sequence length="478" mass="53239">MLRNSTKPQPREVSRSKSLYFMTWRWHFYAGLFVIPFMLMLSITGLVMLFDDEIELARYETILNVSPQPQTLPISDQLSAVKHAFPEYQVTQYAPAKTAEIANRFSIRNDQGEALVIAVNPYTAEVQGAIDRSDSVYELMNSIHGTLLIGELGDRLIEIAASLSILLLVSGLYLWWPKDGASRAGFLKLRLTQGKRVFMRDLHANLGGILSLVLLFFLISGLAWAGIWGAKMIQGWNTFPTYYTWGEKPESTMLHKDLNHGASEEVPWNLELAPVPQSQDAPAHDHANMQEASFTVSHNAISIDEIASKAQALGFTHYKIFLPRSETGVYTVAANSMAGDVIDPREDRTSHFDQYSGRLLVEVTWQDYSVFAKFMAAGVSLHQGDLSSLNKVLNVVFCLAFVTICITGVVMWWVRRPSRGAALGAPPRFEHSGVWKTGLMTLLLICIAFPLAGLAIALALGMDWLVFNRVEKLKAAVN</sequence>
<accession>E8MAX8</accession>
<feature type="transmembrane region" description="Helical" evidence="1">
    <location>
        <begin position="156"/>
        <end position="176"/>
    </location>
</feature>
<evidence type="ECO:0008006" key="4">
    <source>
        <dbReference type="Google" id="ProtNLM"/>
    </source>
</evidence>
<dbReference type="GeneID" id="95570717"/>
<evidence type="ECO:0000313" key="3">
    <source>
        <dbReference type="Proteomes" id="UP000006228"/>
    </source>
</evidence>
<keyword evidence="1" id="KW-0812">Transmembrane</keyword>
<keyword evidence="1" id="KW-1133">Transmembrane helix</keyword>